<organism evidence="1 2">
    <name type="scientific">Klebsiella michiganensis</name>
    <dbReference type="NCBI Taxonomy" id="1134687"/>
    <lineage>
        <taxon>Bacteria</taxon>
        <taxon>Pseudomonadati</taxon>
        <taxon>Pseudomonadota</taxon>
        <taxon>Gammaproteobacteria</taxon>
        <taxon>Enterobacterales</taxon>
        <taxon>Enterobacteriaceae</taxon>
        <taxon>Klebsiella/Raoultella group</taxon>
        <taxon>Klebsiella</taxon>
    </lineage>
</organism>
<dbReference type="Proteomes" id="UP000020202">
    <property type="component" value="Unassembled WGS sequence"/>
</dbReference>
<name>A0A7H5AGD7_9ENTR</name>
<dbReference type="RefSeq" id="WP_020801608.1">
    <property type="nucleotide sequence ID" value="NZ_CABGVB010000009.1"/>
</dbReference>
<protein>
    <submittedName>
        <fullName evidence="1">Uncharacterized protein</fullName>
    </submittedName>
</protein>
<dbReference type="EMBL" id="JCNZ01000001">
    <property type="protein sequence ID" value="EWF94466.1"/>
    <property type="molecule type" value="Genomic_DNA"/>
</dbReference>
<gene>
    <name evidence="1" type="ORF">L373_00094</name>
</gene>
<evidence type="ECO:0000313" key="1">
    <source>
        <dbReference type="EMBL" id="EWF94466.1"/>
    </source>
</evidence>
<accession>A0A7H5AGD7</accession>
<dbReference type="AlphaFoldDB" id="A0A7H5AGD7"/>
<reference evidence="1 2" key="1">
    <citation type="submission" date="2014-01" db="EMBL/GenBank/DDBJ databases">
        <title>The Genome Sequence of Klebsiella oxytoca MGH 27.</title>
        <authorList>
            <consortium name="The Broad Institute Genomics Platform"/>
            <consortium name="The Broad Institute Genome Sequencing Center for Infectious Disease"/>
            <person name="Murphy C."/>
            <person name="Cosimi L."/>
            <person name="Cerqueira G."/>
            <person name="Feldgarden M."/>
            <person name="Earl A."/>
            <person name="Hung D."/>
            <person name="Onderdonk A.B."/>
            <person name="Ferraro M.J."/>
            <person name="Hooper D."/>
            <person name="Dekker J."/>
            <person name="O'Brien T."/>
            <person name="Huang S."/>
            <person name="Quan V."/>
            <person name="Ernst C."/>
            <person name="Delaney M."/>
            <person name="DuBois A."/>
            <person name="Kim D.S."/>
            <person name="Young S.K."/>
            <person name="Zeng Q."/>
            <person name="Gargeya S."/>
            <person name="Fitzgerald M."/>
            <person name="Abouelleil A."/>
            <person name="Alvarado L."/>
            <person name="Berlin A.M."/>
            <person name="Chapman S.B."/>
            <person name="Gainer-Dewar J."/>
            <person name="Goldberg J."/>
            <person name="Gnerre S."/>
            <person name="Griggs A."/>
            <person name="Gujja S."/>
            <person name="Hansen M."/>
            <person name="Howarth C."/>
            <person name="Imamovic A."/>
            <person name="Ireland A."/>
            <person name="Larimer J."/>
            <person name="McCowan C."/>
            <person name="Murphy C."/>
            <person name="Pearson M."/>
            <person name="Poon T.W."/>
            <person name="Priest M."/>
            <person name="Roberts A."/>
            <person name="Saif S."/>
            <person name="Shea T."/>
            <person name="Sykes S."/>
            <person name="Wortman J."/>
            <person name="Nusbaum C."/>
            <person name="Birren B."/>
        </authorList>
    </citation>
    <scope>NUCLEOTIDE SEQUENCE [LARGE SCALE GENOMIC DNA]</scope>
    <source>
        <strain evidence="1 2">MGH 27</strain>
    </source>
</reference>
<proteinExistence type="predicted"/>
<sequence length="69" mass="7699">MIQLKGEKMNEHHKKQIEVIREIEAQGFTAQEAAALLLAGELSRLNDSMDYLKRAAGNIDNTLSRMEGA</sequence>
<evidence type="ECO:0000313" key="2">
    <source>
        <dbReference type="Proteomes" id="UP000020202"/>
    </source>
</evidence>
<comment type="caution">
    <text evidence="1">The sequence shown here is derived from an EMBL/GenBank/DDBJ whole genome shotgun (WGS) entry which is preliminary data.</text>
</comment>